<dbReference type="RefSeq" id="WP_132322669.1">
    <property type="nucleotide sequence ID" value="NZ_FWZT01000019.1"/>
</dbReference>
<reference evidence="3" key="1">
    <citation type="submission" date="2017-04" db="EMBL/GenBank/DDBJ databases">
        <authorList>
            <person name="Varghese N."/>
            <person name="Submissions S."/>
        </authorList>
    </citation>
    <scope>NUCLEOTIDE SEQUENCE [LARGE SCALE GENOMIC DNA]</scope>
    <source>
        <strain evidence="3">RKEM611</strain>
    </source>
</reference>
<gene>
    <name evidence="2" type="ORF">SAMN06296036_11991</name>
</gene>
<evidence type="ECO:0000313" key="2">
    <source>
        <dbReference type="EMBL" id="SMF58255.1"/>
    </source>
</evidence>
<dbReference type="EMBL" id="FWZT01000019">
    <property type="protein sequence ID" value="SMF58255.1"/>
    <property type="molecule type" value="Genomic_DNA"/>
</dbReference>
<feature type="chain" id="PRO_5013074187" description="Lipoprotein" evidence="1">
    <location>
        <begin position="20"/>
        <end position="99"/>
    </location>
</feature>
<proteinExistence type="predicted"/>
<organism evidence="2 3">
    <name type="scientific">Pseudobacteriovorax antillogorgiicola</name>
    <dbReference type="NCBI Taxonomy" id="1513793"/>
    <lineage>
        <taxon>Bacteria</taxon>
        <taxon>Pseudomonadati</taxon>
        <taxon>Bdellovibrionota</taxon>
        <taxon>Oligoflexia</taxon>
        <taxon>Oligoflexales</taxon>
        <taxon>Pseudobacteriovoracaceae</taxon>
        <taxon>Pseudobacteriovorax</taxon>
    </lineage>
</organism>
<dbReference type="OrthoDB" id="330481at2"/>
<feature type="signal peptide" evidence="1">
    <location>
        <begin position="1"/>
        <end position="19"/>
    </location>
</feature>
<dbReference type="Proteomes" id="UP000192907">
    <property type="component" value="Unassembled WGS sequence"/>
</dbReference>
<dbReference type="STRING" id="1513793.SAMN06296036_11991"/>
<name>A0A1Y6CLK5_9BACT</name>
<sequence>MKKALGLAVVILLSSCASLRSVSLTPIPKKRKNMVSAQASKWIIFGFNFDNDYADLVTARLMEKCNGKRIQGILTKDENFNYFIGLVMKRQITAKGYCV</sequence>
<protein>
    <recommendedName>
        <fullName evidence="4">Lipoprotein</fullName>
    </recommendedName>
</protein>
<keyword evidence="3" id="KW-1185">Reference proteome</keyword>
<evidence type="ECO:0000256" key="1">
    <source>
        <dbReference type="SAM" id="SignalP"/>
    </source>
</evidence>
<evidence type="ECO:0000313" key="3">
    <source>
        <dbReference type="Proteomes" id="UP000192907"/>
    </source>
</evidence>
<keyword evidence="1" id="KW-0732">Signal</keyword>
<evidence type="ECO:0008006" key="4">
    <source>
        <dbReference type="Google" id="ProtNLM"/>
    </source>
</evidence>
<accession>A0A1Y6CLK5</accession>
<dbReference type="PROSITE" id="PS51257">
    <property type="entry name" value="PROKAR_LIPOPROTEIN"/>
    <property type="match status" value="1"/>
</dbReference>
<dbReference type="AlphaFoldDB" id="A0A1Y6CLK5"/>